<sequence length="138" mass="15643">MKRIIDGRAYNTATAIEVFSEEECYGSGAWWGLYQTRFGEFFKVKFDHGGEEVLEFGPIADTEAQELLEEHANHLVEQYFGEMPEGGMAERRLTIRLPGNLVERMEVSATCLGLSLNSYAMRCFEQCVSKDGFPPMRA</sequence>
<dbReference type="RefSeq" id="WP_156183683.1">
    <property type="nucleotide sequence ID" value="NZ_JAJOHW010000013.1"/>
</dbReference>
<dbReference type="Proteomes" id="UP001595999">
    <property type="component" value="Unassembled WGS sequence"/>
</dbReference>
<comment type="caution">
    <text evidence="1">The sequence shown here is derived from an EMBL/GenBank/DDBJ whole genome shotgun (WGS) entry which is preliminary data.</text>
</comment>
<gene>
    <name evidence="1" type="ORF">ACFO0R_19190</name>
</gene>
<dbReference type="EMBL" id="JBHSEK010000016">
    <property type="protein sequence ID" value="MFC4491741.1"/>
    <property type="molecule type" value="Genomic_DNA"/>
</dbReference>
<dbReference type="SUPFAM" id="SSF47598">
    <property type="entry name" value="Ribbon-helix-helix"/>
    <property type="match status" value="1"/>
</dbReference>
<proteinExistence type="predicted"/>
<evidence type="ECO:0000313" key="1">
    <source>
        <dbReference type="EMBL" id="MFC4491741.1"/>
    </source>
</evidence>
<accession>A0ABV9A213</accession>
<organism evidence="1 2">
    <name type="scientific">Chromobacterium aquaticum</name>
    <dbReference type="NCBI Taxonomy" id="467180"/>
    <lineage>
        <taxon>Bacteria</taxon>
        <taxon>Pseudomonadati</taxon>
        <taxon>Pseudomonadota</taxon>
        <taxon>Betaproteobacteria</taxon>
        <taxon>Neisseriales</taxon>
        <taxon>Chromobacteriaceae</taxon>
        <taxon>Chromobacterium</taxon>
    </lineage>
</organism>
<protein>
    <recommendedName>
        <fullName evidence="3">Toxin-antitoxin system HicB family antitoxin</fullName>
    </recommendedName>
</protein>
<dbReference type="InterPro" id="IPR010985">
    <property type="entry name" value="Ribbon_hlx_hlx"/>
</dbReference>
<evidence type="ECO:0000313" key="2">
    <source>
        <dbReference type="Proteomes" id="UP001595999"/>
    </source>
</evidence>
<name>A0ABV9A213_9NEIS</name>
<keyword evidence="2" id="KW-1185">Reference proteome</keyword>
<evidence type="ECO:0008006" key="3">
    <source>
        <dbReference type="Google" id="ProtNLM"/>
    </source>
</evidence>
<reference evidence="2" key="1">
    <citation type="journal article" date="2019" name="Int. J. Syst. Evol. Microbiol.">
        <title>The Global Catalogue of Microorganisms (GCM) 10K type strain sequencing project: providing services to taxonomists for standard genome sequencing and annotation.</title>
        <authorList>
            <consortium name="The Broad Institute Genomics Platform"/>
            <consortium name="The Broad Institute Genome Sequencing Center for Infectious Disease"/>
            <person name="Wu L."/>
            <person name="Ma J."/>
        </authorList>
    </citation>
    <scope>NUCLEOTIDE SEQUENCE [LARGE SCALE GENOMIC DNA]</scope>
    <source>
        <strain evidence="2">CGMCC 4.7608</strain>
    </source>
</reference>